<evidence type="ECO:0000256" key="8">
    <source>
        <dbReference type="RuleBase" id="RU363041"/>
    </source>
</evidence>
<keyword evidence="7 8" id="KW-0472">Membrane</keyword>
<feature type="transmembrane region" description="Helical" evidence="8">
    <location>
        <begin position="74"/>
        <end position="93"/>
    </location>
</feature>
<feature type="transmembrane region" description="Helical" evidence="8">
    <location>
        <begin position="183"/>
        <end position="200"/>
    </location>
</feature>
<dbReference type="Proteomes" id="UP001592531">
    <property type="component" value="Unassembled WGS sequence"/>
</dbReference>
<dbReference type="PANTHER" id="PTHR30269">
    <property type="entry name" value="TRANSMEMBRANE PROTEIN YFCA"/>
    <property type="match status" value="1"/>
</dbReference>
<evidence type="ECO:0000256" key="6">
    <source>
        <dbReference type="ARBA" id="ARBA00022989"/>
    </source>
</evidence>
<keyword evidence="10" id="KW-1185">Reference proteome</keyword>
<evidence type="ECO:0000256" key="2">
    <source>
        <dbReference type="ARBA" id="ARBA00009142"/>
    </source>
</evidence>
<evidence type="ECO:0000256" key="3">
    <source>
        <dbReference type="ARBA" id="ARBA00022448"/>
    </source>
</evidence>
<evidence type="ECO:0000256" key="7">
    <source>
        <dbReference type="ARBA" id="ARBA00023136"/>
    </source>
</evidence>
<accession>A0ABV6W108</accession>
<feature type="transmembrane region" description="Helical" evidence="8">
    <location>
        <begin position="99"/>
        <end position="117"/>
    </location>
</feature>
<protein>
    <recommendedName>
        <fullName evidence="8">Probable membrane transporter protein</fullName>
    </recommendedName>
</protein>
<evidence type="ECO:0000313" key="9">
    <source>
        <dbReference type="EMBL" id="MFC1419684.1"/>
    </source>
</evidence>
<dbReference type="InterPro" id="IPR002781">
    <property type="entry name" value="TM_pro_TauE-like"/>
</dbReference>
<name>A0ABV6W108_9ACTN</name>
<sequence length="251" mass="25522">MSPWEAVGVFAAGIGAGTINTVVGSGTLITFPVLLAVGLPPVTANVSNTLGLVPGSVSGALGYREELRGQRSRLLRLGTASLLGGLLGAILLMLLPADAFKAIVPVLIGIALVMVVLQPRLAKYLAAHRTEPVRAEGGVALLLGVFATGVYGGYFGAAQGVLLLGLMGLLLDDGLQRINATKNVLALVVNGVAAVFFLFAAHIDWTAALLIAAGAIIGGQLGSRVGRRLPPTALRALIVAVGIVAMVKLLV</sequence>
<evidence type="ECO:0000256" key="5">
    <source>
        <dbReference type="ARBA" id="ARBA00022692"/>
    </source>
</evidence>
<comment type="caution">
    <text evidence="9">The sequence shown here is derived from an EMBL/GenBank/DDBJ whole genome shotgun (WGS) entry which is preliminary data.</text>
</comment>
<comment type="subcellular location">
    <subcellularLocation>
        <location evidence="1 8">Cell membrane</location>
        <topology evidence="1 8">Multi-pass membrane protein</topology>
    </subcellularLocation>
</comment>
<proteinExistence type="inferred from homology"/>
<keyword evidence="3" id="KW-0813">Transport</keyword>
<reference evidence="9 10" key="1">
    <citation type="submission" date="2024-09" db="EMBL/GenBank/DDBJ databases">
        <authorList>
            <person name="Lee S.D."/>
        </authorList>
    </citation>
    <scope>NUCLEOTIDE SEQUENCE [LARGE SCALE GENOMIC DNA]</scope>
    <source>
        <strain evidence="9 10">N8-3</strain>
    </source>
</reference>
<keyword evidence="6 8" id="KW-1133">Transmembrane helix</keyword>
<dbReference type="Pfam" id="PF01925">
    <property type="entry name" value="TauE"/>
    <property type="match status" value="1"/>
</dbReference>
<organism evidence="9 10">
    <name type="scientific">Streptacidiphilus cavernicola</name>
    <dbReference type="NCBI Taxonomy" id="3342716"/>
    <lineage>
        <taxon>Bacteria</taxon>
        <taxon>Bacillati</taxon>
        <taxon>Actinomycetota</taxon>
        <taxon>Actinomycetes</taxon>
        <taxon>Kitasatosporales</taxon>
        <taxon>Streptomycetaceae</taxon>
        <taxon>Streptacidiphilus</taxon>
    </lineage>
</organism>
<feature type="transmembrane region" description="Helical" evidence="8">
    <location>
        <begin position="207"/>
        <end position="226"/>
    </location>
</feature>
<feature type="transmembrane region" description="Helical" evidence="8">
    <location>
        <begin position="232"/>
        <end position="250"/>
    </location>
</feature>
<keyword evidence="4 8" id="KW-1003">Cell membrane</keyword>
<comment type="similarity">
    <text evidence="2 8">Belongs to the 4-toluene sulfonate uptake permease (TSUP) (TC 2.A.102) family.</text>
</comment>
<evidence type="ECO:0000256" key="1">
    <source>
        <dbReference type="ARBA" id="ARBA00004651"/>
    </source>
</evidence>
<dbReference type="EMBL" id="JBHFAB010000020">
    <property type="protein sequence ID" value="MFC1419684.1"/>
    <property type="molecule type" value="Genomic_DNA"/>
</dbReference>
<dbReference type="InterPro" id="IPR052017">
    <property type="entry name" value="TSUP"/>
</dbReference>
<gene>
    <name evidence="9" type="ORF">ACEZDE_24050</name>
</gene>
<dbReference type="PANTHER" id="PTHR30269:SF0">
    <property type="entry name" value="MEMBRANE TRANSPORTER PROTEIN YFCA-RELATED"/>
    <property type="match status" value="1"/>
</dbReference>
<keyword evidence="5 8" id="KW-0812">Transmembrane</keyword>
<evidence type="ECO:0000313" key="10">
    <source>
        <dbReference type="Proteomes" id="UP001592531"/>
    </source>
</evidence>
<evidence type="ECO:0000256" key="4">
    <source>
        <dbReference type="ARBA" id="ARBA00022475"/>
    </source>
</evidence>
<feature type="transmembrane region" description="Helical" evidence="8">
    <location>
        <begin position="138"/>
        <end position="171"/>
    </location>
</feature>
<dbReference type="RefSeq" id="WP_380539442.1">
    <property type="nucleotide sequence ID" value="NZ_JBHFAB010000020.1"/>
</dbReference>